<dbReference type="Gene3D" id="3.40.50.150">
    <property type="entry name" value="Vaccinia Virus protein VP39"/>
    <property type="match status" value="1"/>
</dbReference>
<evidence type="ECO:0000256" key="4">
    <source>
        <dbReference type="ARBA" id="ARBA00022691"/>
    </source>
</evidence>
<keyword evidence="11" id="KW-1185">Reference proteome</keyword>
<evidence type="ECO:0000256" key="6">
    <source>
        <dbReference type="ARBA" id="ARBA00047422"/>
    </source>
</evidence>
<dbReference type="Gene3D" id="3.90.120.10">
    <property type="entry name" value="DNA Methylase, subunit A, domain 2"/>
    <property type="match status" value="1"/>
</dbReference>
<name>F6EVB7_SPHCR</name>
<evidence type="ECO:0000256" key="5">
    <source>
        <dbReference type="ARBA" id="ARBA00022747"/>
    </source>
</evidence>
<dbReference type="PRINTS" id="PR00105">
    <property type="entry name" value="C5METTRFRASE"/>
</dbReference>
<dbReference type="RefSeq" id="WP_013847922.1">
    <property type="nucleotide sequence ID" value="NC_015593.1"/>
</dbReference>
<comment type="similarity">
    <text evidence="7 8">Belongs to the class I-like SAM-binding methyltransferase superfamily. C5-methyltransferase family.</text>
</comment>
<dbReference type="GO" id="GO:0003886">
    <property type="term" value="F:DNA (cytosine-5-)-methyltransferase activity"/>
    <property type="evidence" value="ECO:0007669"/>
    <property type="project" value="UniProtKB-EC"/>
</dbReference>
<evidence type="ECO:0000256" key="2">
    <source>
        <dbReference type="ARBA" id="ARBA00022603"/>
    </source>
</evidence>
<dbReference type="PROSITE" id="PS51679">
    <property type="entry name" value="SAM_MT_C5"/>
    <property type="match status" value="1"/>
</dbReference>
<dbReference type="AlphaFoldDB" id="F6EVB7"/>
<accession>F6EVB7</accession>
<dbReference type="GO" id="GO:0032259">
    <property type="term" value="P:methylation"/>
    <property type="evidence" value="ECO:0007669"/>
    <property type="project" value="UniProtKB-KW"/>
</dbReference>
<dbReference type="HOGENOM" id="CLU_006958_2_2_5"/>
<dbReference type="REBASE" id="36423">
    <property type="entry name" value="M.SchL1ORF2001P"/>
</dbReference>
<dbReference type="STRING" id="690566.Sphch_2001"/>
<dbReference type="SUPFAM" id="SSF53335">
    <property type="entry name" value="S-adenosyl-L-methionine-dependent methyltransferases"/>
    <property type="match status" value="1"/>
</dbReference>
<dbReference type="NCBIfam" id="TIGR00675">
    <property type="entry name" value="dcm"/>
    <property type="match status" value="1"/>
</dbReference>
<evidence type="ECO:0000256" key="3">
    <source>
        <dbReference type="ARBA" id="ARBA00022679"/>
    </source>
</evidence>
<feature type="active site" evidence="7">
    <location>
        <position position="92"/>
    </location>
</feature>
<reference evidence="10 11" key="1">
    <citation type="submission" date="2011-05" db="EMBL/GenBank/DDBJ databases">
        <title>Complete sequence of chromosome 1 of Sphingobium chlorophenolicum L-1.</title>
        <authorList>
            <consortium name="US DOE Joint Genome Institute"/>
            <person name="Lucas S."/>
            <person name="Han J."/>
            <person name="Lapidus A."/>
            <person name="Cheng J.-F."/>
            <person name="Goodwin L."/>
            <person name="Pitluck S."/>
            <person name="Peters L."/>
            <person name="Daligault H."/>
            <person name="Han C."/>
            <person name="Tapia R."/>
            <person name="Land M."/>
            <person name="Hauser L."/>
            <person name="Kyrpides N."/>
            <person name="Ivanova N."/>
            <person name="Pagani I."/>
            <person name="Turner P."/>
            <person name="Copley S."/>
            <person name="Woyke T."/>
        </authorList>
    </citation>
    <scope>NUCLEOTIDE SEQUENCE [LARGE SCALE GENOMIC DNA]</scope>
    <source>
        <strain evidence="10 11">L-1</strain>
    </source>
</reference>
<keyword evidence="5" id="KW-0680">Restriction system</keyword>
<dbReference type="EC" id="2.1.1.37" evidence="1"/>
<dbReference type="Proteomes" id="UP000007150">
    <property type="component" value="Chromosome 1"/>
</dbReference>
<dbReference type="KEGG" id="sch:Sphch_2001"/>
<keyword evidence="4 7" id="KW-0949">S-adenosyl-L-methionine</keyword>
<evidence type="ECO:0000256" key="7">
    <source>
        <dbReference type="PROSITE-ProRule" id="PRU01016"/>
    </source>
</evidence>
<keyword evidence="2 7" id="KW-0489">Methyltransferase</keyword>
<dbReference type="InterPro" id="IPR029063">
    <property type="entry name" value="SAM-dependent_MTases_sf"/>
</dbReference>
<organism evidence="10 11">
    <name type="scientific">Sphingobium chlorophenolicum L-1</name>
    <dbReference type="NCBI Taxonomy" id="690566"/>
    <lineage>
        <taxon>Bacteria</taxon>
        <taxon>Pseudomonadati</taxon>
        <taxon>Pseudomonadota</taxon>
        <taxon>Alphaproteobacteria</taxon>
        <taxon>Sphingomonadales</taxon>
        <taxon>Sphingomonadaceae</taxon>
        <taxon>Sphingobium</taxon>
    </lineage>
</organism>
<dbReference type="PANTHER" id="PTHR10629">
    <property type="entry name" value="CYTOSINE-SPECIFIC METHYLTRANSFERASE"/>
    <property type="match status" value="1"/>
</dbReference>
<gene>
    <name evidence="10" type="ORF">Sphch_2001</name>
</gene>
<evidence type="ECO:0000256" key="1">
    <source>
        <dbReference type="ARBA" id="ARBA00011975"/>
    </source>
</evidence>
<sequence>MSEDNVLQVDAGERKTAVVDLFCGAGGLAYGLRSAGLTVKAGVDLDPSCKHPLEENTGAKFEKRDVADVTADDLIGWFGDAEVRVLAGCAPCQPFSTYSQSRKSKDDRWTLLREFERLAVDVKPEIVTMENVPGLANQSVWKEFVAALRGEGYKVWWSEIACDDYGVPQSRRRLVLLASKLGPIELKKSDASLKMTVRQAIGQLPRVAAGASCPDDPLHASAGLTDTNMSRIRASKPGGTWRDWPEELRAACHRKETGKTYPSVYGRMEWDKPAPTMTTQCYGFGNGRFGHPEQDRAITLREAAIIQSFPPEYSFLAKGETVTFERLGTLIGNAVPPKLGEAIGRSIIGHLDAIDKREAVYEGQLDLR</sequence>
<dbReference type="EMBL" id="CP002798">
    <property type="protein sequence ID" value="AEG49678.1"/>
    <property type="molecule type" value="Genomic_DNA"/>
</dbReference>
<evidence type="ECO:0000256" key="8">
    <source>
        <dbReference type="RuleBase" id="RU000416"/>
    </source>
</evidence>
<dbReference type="Pfam" id="PF00145">
    <property type="entry name" value="DNA_methylase"/>
    <property type="match status" value="1"/>
</dbReference>
<comment type="catalytic activity">
    <reaction evidence="6">
        <text>a 2'-deoxycytidine in DNA + S-adenosyl-L-methionine = a 5-methyl-2'-deoxycytidine in DNA + S-adenosyl-L-homocysteine + H(+)</text>
        <dbReference type="Rhea" id="RHEA:13681"/>
        <dbReference type="Rhea" id="RHEA-COMP:11369"/>
        <dbReference type="Rhea" id="RHEA-COMP:11370"/>
        <dbReference type="ChEBI" id="CHEBI:15378"/>
        <dbReference type="ChEBI" id="CHEBI:57856"/>
        <dbReference type="ChEBI" id="CHEBI:59789"/>
        <dbReference type="ChEBI" id="CHEBI:85452"/>
        <dbReference type="ChEBI" id="CHEBI:85454"/>
        <dbReference type="EC" id="2.1.1.37"/>
    </reaction>
</comment>
<dbReference type="GO" id="GO:0003677">
    <property type="term" value="F:DNA binding"/>
    <property type="evidence" value="ECO:0007669"/>
    <property type="project" value="TreeGrafter"/>
</dbReference>
<evidence type="ECO:0000313" key="11">
    <source>
        <dbReference type="Proteomes" id="UP000007150"/>
    </source>
</evidence>
<dbReference type="PANTHER" id="PTHR10629:SF52">
    <property type="entry name" value="DNA (CYTOSINE-5)-METHYLTRANSFERASE 1"/>
    <property type="match status" value="1"/>
</dbReference>
<keyword evidence="3 7" id="KW-0808">Transferase</keyword>
<dbReference type="InterPro" id="IPR001525">
    <property type="entry name" value="C5_MeTfrase"/>
</dbReference>
<dbReference type="GO" id="GO:0044027">
    <property type="term" value="P:negative regulation of gene expression via chromosomal CpG island methylation"/>
    <property type="evidence" value="ECO:0007669"/>
    <property type="project" value="TreeGrafter"/>
</dbReference>
<evidence type="ECO:0000313" key="10">
    <source>
        <dbReference type="EMBL" id="AEG49678.1"/>
    </source>
</evidence>
<proteinExistence type="inferred from homology"/>
<feature type="region of interest" description="Disordered" evidence="9">
    <location>
        <begin position="218"/>
        <end position="238"/>
    </location>
</feature>
<evidence type="ECO:0000256" key="9">
    <source>
        <dbReference type="SAM" id="MobiDB-lite"/>
    </source>
</evidence>
<protein>
    <recommendedName>
        <fullName evidence="1">DNA (cytosine-5-)-methyltransferase</fullName>
        <ecNumber evidence="1">2.1.1.37</ecNumber>
    </recommendedName>
</protein>
<dbReference type="InterPro" id="IPR050390">
    <property type="entry name" value="C5-Methyltransferase"/>
</dbReference>
<dbReference type="GO" id="GO:0009307">
    <property type="term" value="P:DNA restriction-modification system"/>
    <property type="evidence" value="ECO:0007669"/>
    <property type="project" value="UniProtKB-KW"/>
</dbReference>